<keyword evidence="3" id="KW-1185">Reference proteome</keyword>
<dbReference type="AlphaFoldDB" id="H0E3V4"/>
<keyword evidence="1" id="KW-0732">Signal</keyword>
<protein>
    <submittedName>
        <fullName evidence="2">Uncharacterized protein</fullName>
    </submittedName>
</protein>
<sequence>MRGTAVALATAFAALGITSSASAAPTIATTLTVQPSVLVFGPTTLRVPLEFRGRLTQRGNGASIAGQQVKITIGNGLITVCKPTTDAVGGFVCPGDLANILASVLQLGWDASYAGNATFQSSKAHAPAINVNQVPVL</sequence>
<evidence type="ECO:0000256" key="1">
    <source>
        <dbReference type="SAM" id="SignalP"/>
    </source>
</evidence>
<feature type="signal peptide" evidence="1">
    <location>
        <begin position="1"/>
        <end position="23"/>
    </location>
</feature>
<name>H0E3V4_9ACTN</name>
<feature type="chain" id="PRO_5003531548" evidence="1">
    <location>
        <begin position="24"/>
        <end position="137"/>
    </location>
</feature>
<proteinExistence type="predicted"/>
<accession>H0E3V4</accession>
<evidence type="ECO:0000313" key="2">
    <source>
        <dbReference type="EMBL" id="EHN11635.1"/>
    </source>
</evidence>
<gene>
    <name evidence="2" type="ORF">PAI11_14790</name>
</gene>
<reference evidence="2 3" key="1">
    <citation type="journal article" date="2013" name="Biodegradation">
        <title>Quantitative proteomic analysis of ibuprofen-degrading Patulibacter sp. strain I11.</title>
        <authorList>
            <person name="Almeida B."/>
            <person name="Kjeldal H."/>
            <person name="Lolas I."/>
            <person name="Knudsen A.D."/>
            <person name="Carvalho G."/>
            <person name="Nielsen K.L."/>
            <person name="Barreto Crespo M.T."/>
            <person name="Stensballe A."/>
            <person name="Nielsen J.L."/>
        </authorList>
    </citation>
    <scope>NUCLEOTIDE SEQUENCE [LARGE SCALE GENOMIC DNA]</scope>
    <source>
        <strain evidence="2 3">I11</strain>
    </source>
</reference>
<organism evidence="2 3">
    <name type="scientific">Patulibacter medicamentivorans</name>
    <dbReference type="NCBI Taxonomy" id="1097667"/>
    <lineage>
        <taxon>Bacteria</taxon>
        <taxon>Bacillati</taxon>
        <taxon>Actinomycetota</taxon>
        <taxon>Thermoleophilia</taxon>
        <taxon>Solirubrobacterales</taxon>
        <taxon>Patulibacteraceae</taxon>
        <taxon>Patulibacter</taxon>
    </lineage>
</organism>
<comment type="caution">
    <text evidence="2">The sequence shown here is derived from an EMBL/GenBank/DDBJ whole genome shotgun (WGS) entry which is preliminary data.</text>
</comment>
<dbReference type="EMBL" id="AGUD01000083">
    <property type="protein sequence ID" value="EHN11635.1"/>
    <property type="molecule type" value="Genomic_DNA"/>
</dbReference>
<evidence type="ECO:0000313" key="3">
    <source>
        <dbReference type="Proteomes" id="UP000005143"/>
    </source>
</evidence>
<dbReference type="Proteomes" id="UP000005143">
    <property type="component" value="Unassembled WGS sequence"/>
</dbReference>